<reference evidence="1 2" key="1">
    <citation type="journal article" date="2024" name="Plant Biotechnol. J.">
        <title>Genome and CRISPR/Cas9 system of a widespread forest tree (Populus alba) in the world.</title>
        <authorList>
            <person name="Liu Y.J."/>
            <person name="Jiang P.F."/>
            <person name="Han X.M."/>
            <person name="Li X.Y."/>
            <person name="Wang H.M."/>
            <person name="Wang Y.J."/>
            <person name="Wang X.X."/>
            <person name="Zeng Q.Y."/>
        </authorList>
    </citation>
    <scope>NUCLEOTIDE SEQUENCE [LARGE SCALE GENOMIC DNA]</scope>
    <source>
        <strain evidence="2">cv. PAL-ZL1</strain>
    </source>
</reference>
<evidence type="ECO:0000313" key="1">
    <source>
        <dbReference type="EMBL" id="KAL3578439.1"/>
    </source>
</evidence>
<sequence length="122" mass="13782">MLVSKLIRTIRENIGASNSSEACNCYNRGALPSSSSIVQNSCYKMFQRFSLLTLVDCVIEFGQRIRKPRVDFHVSKKFTSRAYTSAEKDEDDLPCSSVEKDMPLEKSNNRDGRASKCRDSCL</sequence>
<proteinExistence type="predicted"/>
<name>A0ACC4BK50_POPAL</name>
<comment type="caution">
    <text evidence="1">The sequence shown here is derived from an EMBL/GenBank/DDBJ whole genome shotgun (WGS) entry which is preliminary data.</text>
</comment>
<evidence type="ECO:0000313" key="2">
    <source>
        <dbReference type="Proteomes" id="UP000309997"/>
    </source>
</evidence>
<organism evidence="1 2">
    <name type="scientific">Populus alba</name>
    <name type="common">White poplar</name>
    <dbReference type="NCBI Taxonomy" id="43335"/>
    <lineage>
        <taxon>Eukaryota</taxon>
        <taxon>Viridiplantae</taxon>
        <taxon>Streptophyta</taxon>
        <taxon>Embryophyta</taxon>
        <taxon>Tracheophyta</taxon>
        <taxon>Spermatophyta</taxon>
        <taxon>Magnoliopsida</taxon>
        <taxon>eudicotyledons</taxon>
        <taxon>Gunneridae</taxon>
        <taxon>Pentapetalae</taxon>
        <taxon>rosids</taxon>
        <taxon>fabids</taxon>
        <taxon>Malpighiales</taxon>
        <taxon>Salicaceae</taxon>
        <taxon>Saliceae</taxon>
        <taxon>Populus</taxon>
    </lineage>
</organism>
<dbReference type="EMBL" id="RCHU02000010">
    <property type="protein sequence ID" value="KAL3578439.1"/>
    <property type="molecule type" value="Genomic_DNA"/>
</dbReference>
<protein>
    <submittedName>
        <fullName evidence="1">Uncharacterized protein</fullName>
    </submittedName>
</protein>
<gene>
    <name evidence="1" type="ORF">D5086_019943</name>
</gene>
<keyword evidence="2" id="KW-1185">Reference proteome</keyword>
<accession>A0ACC4BK50</accession>
<dbReference type="Proteomes" id="UP000309997">
    <property type="component" value="Unassembled WGS sequence"/>
</dbReference>